<dbReference type="Proteomes" id="UP000766629">
    <property type="component" value="Unassembled WGS sequence"/>
</dbReference>
<dbReference type="Pfam" id="PF22262">
    <property type="entry name" value="DUF6950"/>
    <property type="match status" value="1"/>
</dbReference>
<feature type="domain" description="DUF6950" evidence="1">
    <location>
        <begin position="2"/>
        <end position="132"/>
    </location>
</feature>
<evidence type="ECO:0000313" key="2">
    <source>
        <dbReference type="EMBL" id="MBY6138521.1"/>
    </source>
</evidence>
<accession>A0ABS7NCC2</accession>
<gene>
    <name evidence="2" type="ORF">KUV26_03655</name>
</gene>
<dbReference type="InterPro" id="IPR053802">
    <property type="entry name" value="DUF6950"/>
</dbReference>
<comment type="caution">
    <text evidence="2">The sequence shown here is derived from an EMBL/GenBank/DDBJ whole genome shotgun (WGS) entry which is preliminary data.</text>
</comment>
<reference evidence="2 3" key="1">
    <citation type="submission" date="2021-06" db="EMBL/GenBank/DDBJ databases">
        <title>50 bacteria genomes isolated from Dapeng, Shenzhen, China.</title>
        <authorList>
            <person name="Zheng W."/>
            <person name="Yu S."/>
            <person name="Huang Y."/>
        </authorList>
    </citation>
    <scope>NUCLEOTIDE SEQUENCE [LARGE SCALE GENOMIC DNA]</scope>
    <source>
        <strain evidence="2 3">DP1N14-2</strain>
    </source>
</reference>
<sequence>MPDWRVRLGAYLARVAHLPYRPGQHDCALFAAGAVQAMTGTDLAAAWRGRYRRLEDGQAALQAAGFASHVDLAASLFPEVVPSFAQAGDVAVFEADGAGQALGIVQGGAAYVLRPEGLALVSRLHMQRAFRV</sequence>
<protein>
    <recommendedName>
        <fullName evidence="1">DUF6950 domain-containing protein</fullName>
    </recommendedName>
</protein>
<organism evidence="2 3">
    <name type="scientific">Leisingera daeponensis</name>
    <dbReference type="NCBI Taxonomy" id="405746"/>
    <lineage>
        <taxon>Bacteria</taxon>
        <taxon>Pseudomonadati</taxon>
        <taxon>Pseudomonadota</taxon>
        <taxon>Alphaproteobacteria</taxon>
        <taxon>Rhodobacterales</taxon>
        <taxon>Roseobacteraceae</taxon>
        <taxon>Leisingera</taxon>
    </lineage>
</organism>
<evidence type="ECO:0000313" key="3">
    <source>
        <dbReference type="Proteomes" id="UP000766629"/>
    </source>
</evidence>
<evidence type="ECO:0000259" key="1">
    <source>
        <dbReference type="Pfam" id="PF22262"/>
    </source>
</evidence>
<dbReference type="EMBL" id="JAHVJA010000001">
    <property type="protein sequence ID" value="MBY6138521.1"/>
    <property type="molecule type" value="Genomic_DNA"/>
</dbReference>
<name>A0ABS7NCC2_9RHOB</name>
<proteinExistence type="predicted"/>
<keyword evidence="3" id="KW-1185">Reference proteome</keyword>